<dbReference type="CDD" id="cd11043">
    <property type="entry name" value="CYP90-like"/>
    <property type="match status" value="1"/>
</dbReference>
<evidence type="ECO:0000256" key="3">
    <source>
        <dbReference type="ARBA" id="ARBA00010617"/>
    </source>
</evidence>
<evidence type="ECO:0000313" key="13">
    <source>
        <dbReference type="EMBL" id="WOH08683.1"/>
    </source>
</evidence>
<reference evidence="13" key="1">
    <citation type="journal article" date="2016" name="Nat. Genet.">
        <title>A high-quality carrot genome assembly provides new insights into carotenoid accumulation and asterid genome evolution.</title>
        <authorList>
            <person name="Iorizzo M."/>
            <person name="Ellison S."/>
            <person name="Senalik D."/>
            <person name="Zeng P."/>
            <person name="Satapoomin P."/>
            <person name="Huang J."/>
            <person name="Bowman M."/>
            <person name="Iovene M."/>
            <person name="Sanseverino W."/>
            <person name="Cavagnaro P."/>
            <person name="Yildiz M."/>
            <person name="Macko-Podgorni A."/>
            <person name="Moranska E."/>
            <person name="Grzebelus E."/>
            <person name="Grzebelus D."/>
            <person name="Ashrafi H."/>
            <person name="Zheng Z."/>
            <person name="Cheng S."/>
            <person name="Spooner D."/>
            <person name="Van Deynze A."/>
            <person name="Simon P."/>
        </authorList>
    </citation>
    <scope>NUCLEOTIDE SEQUENCE</scope>
    <source>
        <tissue evidence="13">Leaf</tissue>
    </source>
</reference>
<dbReference type="KEGG" id="dcr:108195645"/>
<dbReference type="InterPro" id="IPR036396">
    <property type="entry name" value="Cyt_P450_sf"/>
</dbReference>
<dbReference type="GO" id="GO:0016020">
    <property type="term" value="C:membrane"/>
    <property type="evidence" value="ECO:0007669"/>
    <property type="project" value="UniProtKB-SubCell"/>
</dbReference>
<dbReference type="InterPro" id="IPR001128">
    <property type="entry name" value="Cyt_P450"/>
</dbReference>
<comment type="subcellular location">
    <subcellularLocation>
        <location evidence="2">Membrane</location>
        <topology evidence="2">Single-pass membrane protein</topology>
    </subcellularLocation>
</comment>
<keyword evidence="5 10" id="KW-0479">Metal-binding</keyword>
<protein>
    <recommendedName>
        <fullName evidence="15">Cytochrome P450</fullName>
    </recommendedName>
</protein>
<dbReference type="PANTHER" id="PTHR24286">
    <property type="entry name" value="CYTOCHROME P450 26"/>
    <property type="match status" value="1"/>
</dbReference>
<dbReference type="Gene3D" id="1.10.630.10">
    <property type="entry name" value="Cytochrome P450"/>
    <property type="match status" value="1"/>
</dbReference>
<evidence type="ECO:0000313" key="14">
    <source>
        <dbReference type="Proteomes" id="UP000077755"/>
    </source>
</evidence>
<dbReference type="Proteomes" id="UP000077755">
    <property type="component" value="Chromosome 7"/>
</dbReference>
<evidence type="ECO:0000256" key="1">
    <source>
        <dbReference type="ARBA" id="ARBA00001971"/>
    </source>
</evidence>
<evidence type="ECO:0000256" key="8">
    <source>
        <dbReference type="ARBA" id="ARBA00023004"/>
    </source>
</evidence>
<dbReference type="InterPro" id="IPR002401">
    <property type="entry name" value="Cyt_P450_E_grp-I"/>
</dbReference>
<keyword evidence="4 12" id="KW-0812">Transmembrane</keyword>
<dbReference type="GO" id="GO:0005506">
    <property type="term" value="F:iron ion binding"/>
    <property type="evidence" value="ECO:0007669"/>
    <property type="project" value="InterPro"/>
</dbReference>
<dbReference type="GO" id="GO:0020037">
    <property type="term" value="F:heme binding"/>
    <property type="evidence" value="ECO:0007669"/>
    <property type="project" value="InterPro"/>
</dbReference>
<evidence type="ECO:0000256" key="10">
    <source>
        <dbReference type="PIRSR" id="PIRSR602401-1"/>
    </source>
</evidence>
<reference evidence="13" key="2">
    <citation type="submission" date="2022-03" db="EMBL/GenBank/DDBJ databases">
        <title>Draft title - Genomic analysis of global carrot germplasm unveils the trajectory of domestication and the origin of high carotenoid orange carrot.</title>
        <authorList>
            <person name="Iorizzo M."/>
            <person name="Ellison S."/>
            <person name="Senalik D."/>
            <person name="Macko-Podgorni A."/>
            <person name="Grzebelus D."/>
            <person name="Bostan H."/>
            <person name="Rolling W."/>
            <person name="Curaba J."/>
            <person name="Simon P."/>
        </authorList>
    </citation>
    <scope>NUCLEOTIDE SEQUENCE</scope>
    <source>
        <tissue evidence="13">Leaf</tissue>
    </source>
</reference>
<dbReference type="GO" id="GO:0016125">
    <property type="term" value="P:sterol metabolic process"/>
    <property type="evidence" value="ECO:0007669"/>
    <property type="project" value="TreeGrafter"/>
</dbReference>
<evidence type="ECO:0000256" key="5">
    <source>
        <dbReference type="ARBA" id="ARBA00022723"/>
    </source>
</evidence>
<keyword evidence="10 11" id="KW-0349">Heme</keyword>
<keyword evidence="6 12" id="KW-1133">Transmembrane helix</keyword>
<evidence type="ECO:0000256" key="11">
    <source>
        <dbReference type="RuleBase" id="RU000461"/>
    </source>
</evidence>
<evidence type="ECO:0000256" key="9">
    <source>
        <dbReference type="ARBA" id="ARBA00023136"/>
    </source>
</evidence>
<keyword evidence="14" id="KW-1185">Reference proteome</keyword>
<dbReference type="InterPro" id="IPR017972">
    <property type="entry name" value="Cyt_P450_CS"/>
</dbReference>
<keyword evidence="8 10" id="KW-0408">Iron</keyword>
<evidence type="ECO:0008006" key="15">
    <source>
        <dbReference type="Google" id="ProtNLM"/>
    </source>
</evidence>
<proteinExistence type="inferred from homology"/>
<name>A0AAF0XIM8_DAUCS</name>
<comment type="cofactor">
    <cofactor evidence="1 10">
        <name>heme</name>
        <dbReference type="ChEBI" id="CHEBI:30413"/>
    </cofactor>
</comment>
<feature type="binding site" description="axial binding residue" evidence="10">
    <location>
        <position position="428"/>
    </location>
    <ligand>
        <name>heme</name>
        <dbReference type="ChEBI" id="CHEBI:30413"/>
    </ligand>
    <ligandPart>
        <name>Fe</name>
        <dbReference type="ChEBI" id="CHEBI:18248"/>
    </ligandPart>
</feature>
<evidence type="ECO:0000256" key="4">
    <source>
        <dbReference type="ARBA" id="ARBA00022692"/>
    </source>
</evidence>
<evidence type="ECO:0000256" key="2">
    <source>
        <dbReference type="ARBA" id="ARBA00004167"/>
    </source>
</evidence>
<sequence length="481" mass="54938">MDIEVIMSLFPSILSLLIIAISLFLCFFFFRKTNANVPPGSSGWPVVGESIRFLLSGPQKFIEERTKKYSEDVFQTSLFGQKLAVLCGPQGNKFIFANDTKLLASWWPLSLRKVLFFPEFVQATSDEVTALTHDFMHDILKPEALKQYIPVMDSMAREHVEVEWVGNEVVKVFPVSKKYTFDLACRLFMSVVDVDHVTRLAEQFALIASGLFSVPIDLPGTAYRRAIKGGKLVRAELMKIIGDRRNEILENKLQAATRSDFLSRMLLVTDENRKFDLEKEIANNIIGLLFASYDTTSTAVSFVLKYLAENPHIYHEVYREQMDIAKSKSEGELLKWEDVQNMRYSWNVVCETLRLIPPGLGAFREVVKDFTFAGFTIPKGWKTFWMVHTTHKNPKYFPNPETFDPSRFQGSGPAPYTYVPFGGGSRMCPGKEYARLEILVFLHNIVTKFKLEKTNPQEKIVFHSFPVPMEGLPLRIIPHST</sequence>
<accession>A0AAF0XIM8</accession>
<dbReference type="FunFam" id="1.10.630.10:FF:000022">
    <property type="entry name" value="Taxadiene 5-alpha hydroxylase"/>
    <property type="match status" value="1"/>
</dbReference>
<keyword evidence="7 11" id="KW-0560">Oxidoreductase</keyword>
<comment type="similarity">
    <text evidence="3 11">Belongs to the cytochrome P450 family.</text>
</comment>
<dbReference type="AlphaFoldDB" id="A0AAF0XIM8"/>
<keyword evidence="11" id="KW-0503">Monooxygenase</keyword>
<evidence type="ECO:0000256" key="6">
    <source>
        <dbReference type="ARBA" id="ARBA00022989"/>
    </source>
</evidence>
<dbReference type="SUPFAM" id="SSF48264">
    <property type="entry name" value="Cytochrome P450"/>
    <property type="match status" value="1"/>
</dbReference>
<dbReference type="PRINTS" id="PR00463">
    <property type="entry name" value="EP450I"/>
</dbReference>
<dbReference type="EMBL" id="CP093349">
    <property type="protein sequence ID" value="WOH08683.1"/>
    <property type="molecule type" value="Genomic_DNA"/>
</dbReference>
<dbReference type="PANTHER" id="PTHR24286:SF53">
    <property type="entry name" value="BETA-AMYRIN 28-OXIDASE-LIKE"/>
    <property type="match status" value="1"/>
</dbReference>
<dbReference type="PROSITE" id="PS00086">
    <property type="entry name" value="CYTOCHROME_P450"/>
    <property type="match status" value="1"/>
</dbReference>
<dbReference type="GO" id="GO:0004497">
    <property type="term" value="F:monooxygenase activity"/>
    <property type="evidence" value="ECO:0007669"/>
    <property type="project" value="UniProtKB-KW"/>
</dbReference>
<evidence type="ECO:0000256" key="12">
    <source>
        <dbReference type="SAM" id="Phobius"/>
    </source>
</evidence>
<dbReference type="Pfam" id="PF00067">
    <property type="entry name" value="p450"/>
    <property type="match status" value="1"/>
</dbReference>
<organism evidence="13 14">
    <name type="scientific">Daucus carota subsp. sativus</name>
    <name type="common">Carrot</name>
    <dbReference type="NCBI Taxonomy" id="79200"/>
    <lineage>
        <taxon>Eukaryota</taxon>
        <taxon>Viridiplantae</taxon>
        <taxon>Streptophyta</taxon>
        <taxon>Embryophyta</taxon>
        <taxon>Tracheophyta</taxon>
        <taxon>Spermatophyta</taxon>
        <taxon>Magnoliopsida</taxon>
        <taxon>eudicotyledons</taxon>
        <taxon>Gunneridae</taxon>
        <taxon>Pentapetalae</taxon>
        <taxon>asterids</taxon>
        <taxon>campanulids</taxon>
        <taxon>Apiales</taxon>
        <taxon>Apiaceae</taxon>
        <taxon>Apioideae</taxon>
        <taxon>Scandiceae</taxon>
        <taxon>Daucinae</taxon>
        <taxon>Daucus</taxon>
        <taxon>Daucus sect. Daucus</taxon>
    </lineage>
</organism>
<feature type="transmembrane region" description="Helical" evidence="12">
    <location>
        <begin position="6"/>
        <end position="30"/>
    </location>
</feature>
<gene>
    <name evidence="13" type="ORF">DCAR_0728128</name>
</gene>
<dbReference type="GO" id="GO:0016705">
    <property type="term" value="F:oxidoreductase activity, acting on paired donors, with incorporation or reduction of molecular oxygen"/>
    <property type="evidence" value="ECO:0007669"/>
    <property type="project" value="InterPro"/>
</dbReference>
<evidence type="ECO:0000256" key="7">
    <source>
        <dbReference type="ARBA" id="ARBA00023002"/>
    </source>
</evidence>
<dbReference type="PRINTS" id="PR00385">
    <property type="entry name" value="P450"/>
</dbReference>
<keyword evidence="9 12" id="KW-0472">Membrane</keyword>